<dbReference type="EMBL" id="CP062222">
    <property type="protein sequence ID" value="QTC92244.1"/>
    <property type="molecule type" value="Genomic_DNA"/>
</dbReference>
<dbReference type="SUPFAM" id="SSF49354">
    <property type="entry name" value="PapD-like"/>
    <property type="match status" value="1"/>
</dbReference>
<dbReference type="InterPro" id="IPR008962">
    <property type="entry name" value="PapD-like_sf"/>
</dbReference>
<feature type="chain" id="PRO_5037041529" evidence="1">
    <location>
        <begin position="22"/>
        <end position="233"/>
    </location>
</feature>
<evidence type="ECO:0000259" key="2">
    <source>
        <dbReference type="Pfam" id="PF00345"/>
    </source>
</evidence>
<protein>
    <submittedName>
        <fullName evidence="3">Molecular chaperone</fullName>
    </submittedName>
</protein>
<reference evidence="3" key="1">
    <citation type="submission" date="2020-09" db="EMBL/GenBank/DDBJ databases">
        <title>Brevundimonas sp. LVF2 isolated from a puddle in Goettingen, Germany.</title>
        <authorList>
            <person name="Friedrich I."/>
            <person name="Klassen A."/>
            <person name="Hannes N."/>
            <person name="Schneider D."/>
            <person name="Hertel R."/>
            <person name="Daniel R."/>
        </authorList>
    </citation>
    <scope>NUCLEOTIDE SEQUENCE</scope>
    <source>
        <strain evidence="3">LVF2</strain>
    </source>
</reference>
<gene>
    <name evidence="3" type="ORF">IFJ75_04915</name>
</gene>
<dbReference type="Gene3D" id="2.60.40.10">
    <property type="entry name" value="Immunoglobulins"/>
    <property type="match status" value="1"/>
</dbReference>
<dbReference type="PANTHER" id="PTHR30251">
    <property type="entry name" value="PILUS ASSEMBLY CHAPERONE"/>
    <property type="match status" value="1"/>
</dbReference>
<dbReference type="PANTHER" id="PTHR30251:SF4">
    <property type="entry name" value="SLR1668 PROTEIN"/>
    <property type="match status" value="1"/>
</dbReference>
<sequence>MTRALMIGALAALLAASSALADSIEIGPTRLQMVGPERTTTLTIRNSNDTPANIQVRAMDWSQADGTDQYAPSAVLLASPPQATLAPGESQVIRLVIENLPAADRERAFRLVIDQIPSDASPSGAGVRTAVRALVPVFVTTAITDRPRLQWTAVRNGTLVTLTATNDGAAHERLVGAALSAGGQTVGAPLEGYVLAGAQRVWTIGGVPGETQSLTIAGEGEFGQVRADVPLAP</sequence>
<dbReference type="GO" id="GO:0071555">
    <property type="term" value="P:cell wall organization"/>
    <property type="evidence" value="ECO:0007669"/>
    <property type="project" value="InterPro"/>
</dbReference>
<dbReference type="KEGG" id="bgoe:IFJ75_04915"/>
<dbReference type="InterPro" id="IPR050643">
    <property type="entry name" value="Periplasmic_pilus_chap"/>
</dbReference>
<evidence type="ECO:0000313" key="4">
    <source>
        <dbReference type="Proteomes" id="UP000663918"/>
    </source>
</evidence>
<feature type="signal peptide" evidence="1">
    <location>
        <begin position="1"/>
        <end position="21"/>
    </location>
</feature>
<dbReference type="Pfam" id="PF00345">
    <property type="entry name" value="PapD_N"/>
    <property type="match status" value="1"/>
</dbReference>
<evidence type="ECO:0000256" key="1">
    <source>
        <dbReference type="SAM" id="SignalP"/>
    </source>
</evidence>
<dbReference type="InterPro" id="IPR016147">
    <property type="entry name" value="Pili_assmbl_chaperone_N"/>
</dbReference>
<dbReference type="GO" id="GO:0030288">
    <property type="term" value="C:outer membrane-bounded periplasmic space"/>
    <property type="evidence" value="ECO:0007669"/>
    <property type="project" value="InterPro"/>
</dbReference>
<keyword evidence="1" id="KW-0732">Signal</keyword>
<accession>A0A975GWW1</accession>
<keyword evidence="4" id="KW-1185">Reference proteome</keyword>
<organism evidence="3 4">
    <name type="scientific">Brevundimonas goettingensis</name>
    <dbReference type="NCBI Taxonomy" id="2774190"/>
    <lineage>
        <taxon>Bacteria</taxon>
        <taxon>Pseudomonadati</taxon>
        <taxon>Pseudomonadota</taxon>
        <taxon>Alphaproteobacteria</taxon>
        <taxon>Caulobacterales</taxon>
        <taxon>Caulobacteraceae</taxon>
        <taxon>Brevundimonas</taxon>
    </lineage>
</organism>
<dbReference type="RefSeq" id="WP_207931524.1">
    <property type="nucleotide sequence ID" value="NZ_CP062222.1"/>
</dbReference>
<name>A0A975GWW1_9CAUL</name>
<dbReference type="InterPro" id="IPR013783">
    <property type="entry name" value="Ig-like_fold"/>
</dbReference>
<evidence type="ECO:0000313" key="3">
    <source>
        <dbReference type="EMBL" id="QTC92244.1"/>
    </source>
</evidence>
<feature type="domain" description="Pili assembly chaperone N-terminal" evidence="2">
    <location>
        <begin position="24"/>
        <end position="139"/>
    </location>
</feature>
<dbReference type="AlphaFoldDB" id="A0A975GWW1"/>
<dbReference type="Proteomes" id="UP000663918">
    <property type="component" value="Chromosome"/>
</dbReference>
<proteinExistence type="predicted"/>